<name>A0A821GSF2_9BILA</name>
<feature type="non-terminal residue" evidence="1">
    <location>
        <position position="17"/>
    </location>
</feature>
<evidence type="ECO:0000313" key="2">
    <source>
        <dbReference type="Proteomes" id="UP000663862"/>
    </source>
</evidence>
<reference evidence="1" key="1">
    <citation type="submission" date="2021-02" db="EMBL/GenBank/DDBJ databases">
        <authorList>
            <person name="Nowell W R."/>
        </authorList>
    </citation>
    <scope>NUCLEOTIDE SEQUENCE</scope>
</reference>
<dbReference type="Proteomes" id="UP000663862">
    <property type="component" value="Unassembled WGS sequence"/>
</dbReference>
<accession>A0A821GSF2</accession>
<gene>
    <name evidence="1" type="ORF">TSG867_LOCUS31920</name>
</gene>
<organism evidence="1 2">
    <name type="scientific">Rotaria socialis</name>
    <dbReference type="NCBI Taxonomy" id="392032"/>
    <lineage>
        <taxon>Eukaryota</taxon>
        <taxon>Metazoa</taxon>
        <taxon>Spiralia</taxon>
        <taxon>Gnathifera</taxon>
        <taxon>Rotifera</taxon>
        <taxon>Eurotatoria</taxon>
        <taxon>Bdelloidea</taxon>
        <taxon>Philodinida</taxon>
        <taxon>Philodinidae</taxon>
        <taxon>Rotaria</taxon>
    </lineage>
</organism>
<dbReference type="EMBL" id="CAJOBQ010006444">
    <property type="protein sequence ID" value="CAF4672010.1"/>
    <property type="molecule type" value="Genomic_DNA"/>
</dbReference>
<evidence type="ECO:0000313" key="1">
    <source>
        <dbReference type="EMBL" id="CAF4672010.1"/>
    </source>
</evidence>
<proteinExistence type="predicted"/>
<comment type="caution">
    <text evidence="1">The sequence shown here is derived from an EMBL/GenBank/DDBJ whole genome shotgun (WGS) entry which is preliminary data.</text>
</comment>
<dbReference type="AlphaFoldDB" id="A0A821GSF2"/>
<protein>
    <submittedName>
        <fullName evidence="1">Uncharacterized protein</fullName>
    </submittedName>
</protein>
<sequence length="17" mass="1721">MNDCEAVREGIGIGEAG</sequence>